<feature type="signal peptide" evidence="12">
    <location>
        <begin position="1"/>
        <end position="25"/>
    </location>
</feature>
<evidence type="ECO:0000256" key="2">
    <source>
        <dbReference type="ARBA" id="ARBA00022614"/>
    </source>
</evidence>
<dbReference type="EMBL" id="JAAWWB010000006">
    <property type="protein sequence ID" value="KAG6780614.1"/>
    <property type="molecule type" value="Genomic_DNA"/>
</dbReference>
<dbReference type="InterPro" id="IPR046959">
    <property type="entry name" value="PRK1-6/SRF4-like"/>
</dbReference>
<keyword evidence="15" id="KW-1185">Reference proteome</keyword>
<evidence type="ECO:0000256" key="12">
    <source>
        <dbReference type="SAM" id="SignalP"/>
    </source>
</evidence>
<comment type="caution">
    <text evidence="14">The sequence shown here is derived from an EMBL/GenBank/DDBJ whole genome shotgun (WGS) entry which is preliminary data.</text>
</comment>
<name>A0A8X8A2S7_POPTO</name>
<dbReference type="GO" id="GO:0016020">
    <property type="term" value="C:membrane"/>
    <property type="evidence" value="ECO:0007669"/>
    <property type="project" value="UniProtKB-SubCell"/>
</dbReference>
<feature type="binding site" evidence="9">
    <location>
        <position position="482"/>
    </location>
    <ligand>
        <name>ATP</name>
        <dbReference type="ChEBI" id="CHEBI:30616"/>
    </ligand>
</feature>
<proteinExistence type="predicted"/>
<gene>
    <name evidence="14" type="ORF">POTOM_013480</name>
</gene>
<keyword evidence="6 11" id="KW-1133">Transmembrane helix</keyword>
<keyword evidence="5" id="KW-0677">Repeat</keyword>
<dbReference type="InterPro" id="IPR025875">
    <property type="entry name" value="Leu-rich_rpt_4"/>
</dbReference>
<evidence type="ECO:0000259" key="13">
    <source>
        <dbReference type="PROSITE" id="PS50011"/>
    </source>
</evidence>
<evidence type="ECO:0000256" key="9">
    <source>
        <dbReference type="PROSITE-ProRule" id="PRU10141"/>
    </source>
</evidence>
<evidence type="ECO:0000313" key="14">
    <source>
        <dbReference type="EMBL" id="KAG6780614.1"/>
    </source>
</evidence>
<evidence type="ECO:0000256" key="6">
    <source>
        <dbReference type="ARBA" id="ARBA00022989"/>
    </source>
</evidence>
<dbReference type="InterPro" id="IPR017441">
    <property type="entry name" value="Protein_kinase_ATP_BS"/>
</dbReference>
<keyword evidence="7 11" id="KW-0472">Membrane</keyword>
<dbReference type="FunFam" id="1.10.510.10:FF:000095">
    <property type="entry name" value="protein STRUBBELIG-RECEPTOR FAMILY 8"/>
    <property type="match status" value="1"/>
</dbReference>
<feature type="transmembrane region" description="Helical" evidence="11">
    <location>
        <begin position="335"/>
        <end position="354"/>
    </location>
</feature>
<keyword evidence="4 12" id="KW-0732">Signal</keyword>
<evidence type="ECO:0000256" key="5">
    <source>
        <dbReference type="ARBA" id="ARBA00022737"/>
    </source>
</evidence>
<dbReference type="GO" id="GO:0005524">
    <property type="term" value="F:ATP binding"/>
    <property type="evidence" value="ECO:0007669"/>
    <property type="project" value="UniProtKB-UniRule"/>
</dbReference>
<dbReference type="FunFam" id="3.30.200.20:FF:000125">
    <property type="entry name" value="Protein STRUBBELIG-RECEPTOR FAMILY 8"/>
    <property type="match status" value="1"/>
</dbReference>
<dbReference type="SMART" id="SM00369">
    <property type="entry name" value="LRR_TYP"/>
    <property type="match status" value="3"/>
</dbReference>
<dbReference type="InterPro" id="IPR013210">
    <property type="entry name" value="LRR_N_plant-typ"/>
</dbReference>
<reference evidence="14" key="1">
    <citation type="journal article" date="2020" name="bioRxiv">
        <title>Hybrid origin of Populus tomentosa Carr. identified through genome sequencing and phylogenomic analysis.</title>
        <authorList>
            <person name="An X."/>
            <person name="Gao K."/>
            <person name="Chen Z."/>
            <person name="Li J."/>
            <person name="Yang X."/>
            <person name="Yang X."/>
            <person name="Zhou J."/>
            <person name="Guo T."/>
            <person name="Zhao T."/>
            <person name="Huang S."/>
            <person name="Miao D."/>
            <person name="Khan W.U."/>
            <person name="Rao P."/>
            <person name="Ye M."/>
            <person name="Lei B."/>
            <person name="Liao W."/>
            <person name="Wang J."/>
            <person name="Ji L."/>
            <person name="Li Y."/>
            <person name="Guo B."/>
            <person name="Mustafa N.S."/>
            <person name="Li S."/>
            <person name="Yun Q."/>
            <person name="Keller S.R."/>
            <person name="Mao J."/>
            <person name="Zhang R."/>
            <person name="Strauss S.H."/>
        </authorList>
    </citation>
    <scope>NUCLEOTIDE SEQUENCE</scope>
    <source>
        <strain evidence="14">GM15</strain>
        <tissue evidence="14">Leaf</tissue>
    </source>
</reference>
<feature type="compositionally biased region" description="Polar residues" evidence="10">
    <location>
        <begin position="395"/>
        <end position="406"/>
    </location>
</feature>
<dbReference type="InterPro" id="IPR001245">
    <property type="entry name" value="Ser-Thr/Tyr_kinase_cat_dom"/>
</dbReference>
<dbReference type="PROSITE" id="PS00107">
    <property type="entry name" value="PROTEIN_KINASE_ATP"/>
    <property type="match status" value="1"/>
</dbReference>
<keyword evidence="9" id="KW-0067">ATP-binding</keyword>
<protein>
    <recommendedName>
        <fullName evidence="13">Protein kinase domain-containing protein</fullName>
    </recommendedName>
</protein>
<evidence type="ECO:0000256" key="11">
    <source>
        <dbReference type="SAM" id="Phobius"/>
    </source>
</evidence>
<dbReference type="FunFam" id="3.80.10.10:FF:000062">
    <property type="entry name" value="protein STRUBBELIG-RECEPTOR FAMILY 3"/>
    <property type="match status" value="1"/>
</dbReference>
<evidence type="ECO:0000313" key="15">
    <source>
        <dbReference type="Proteomes" id="UP000886885"/>
    </source>
</evidence>
<dbReference type="Proteomes" id="UP000886885">
    <property type="component" value="Chromosome 3D"/>
</dbReference>
<feature type="compositionally biased region" description="Pro residues" evidence="10">
    <location>
        <begin position="291"/>
        <end position="304"/>
    </location>
</feature>
<evidence type="ECO:0000256" key="3">
    <source>
        <dbReference type="ARBA" id="ARBA00022692"/>
    </source>
</evidence>
<feature type="region of interest" description="Disordered" evidence="10">
    <location>
        <begin position="744"/>
        <end position="767"/>
    </location>
</feature>
<evidence type="ECO:0000256" key="10">
    <source>
        <dbReference type="SAM" id="MobiDB-lite"/>
    </source>
</evidence>
<dbReference type="InterPro" id="IPR001611">
    <property type="entry name" value="Leu-rich_rpt"/>
</dbReference>
<evidence type="ECO:0000256" key="8">
    <source>
        <dbReference type="ARBA" id="ARBA00023170"/>
    </source>
</evidence>
<dbReference type="CDD" id="cd14066">
    <property type="entry name" value="STKc_IRAK"/>
    <property type="match status" value="1"/>
</dbReference>
<dbReference type="AlphaFoldDB" id="A0A8X8A2S7"/>
<evidence type="ECO:0000256" key="4">
    <source>
        <dbReference type="ARBA" id="ARBA00022729"/>
    </source>
</evidence>
<feature type="region of interest" description="Disordered" evidence="10">
    <location>
        <begin position="281"/>
        <end position="327"/>
    </location>
</feature>
<dbReference type="Pfam" id="PF12799">
    <property type="entry name" value="LRR_4"/>
    <property type="match status" value="1"/>
</dbReference>
<evidence type="ECO:0000256" key="7">
    <source>
        <dbReference type="ARBA" id="ARBA00023136"/>
    </source>
</evidence>
<dbReference type="Pfam" id="PF13855">
    <property type="entry name" value="LRR_8"/>
    <property type="match status" value="1"/>
</dbReference>
<sequence length="767" mass="83128">MMENWRGVELLVSLLIACISGCVNGATDSNDGQTTKDAVLDAFPDFAFVLFVSETTVCLGCFKKQIGAKLWRSVLASALRVMYSSLSSPGQLTQWSTNGDDPCGQNWKGIICSGTRVTEIKLPSLGLSGSLGYQLTSLTAVTNLDMSYNNLAGNIPDQLPPNLQQLNLANNQFSGGIPYSISQLPSLKYLNLGHNQLQNQLGDVFRQLPSLATLDLSFNSLTGDLPQSFSSLSSMTSMYLQNNQFTGSINVLASLPLENLNVGNNRFTGWIPSQLNSINLQKDGNNWNSGPAPPPPPGTPPTPKGPSHKSGGNDSPSGSGAGGGSKKSGIGGGGIAGIIISIFVVGGIVAFFLVKRRSRRSSSDLEMLDNQPFAPLSSTNDKEMKSMQNSSMVNTKTFDTPASTNLRPPPIDRHKSFDDEEFSPKPVVVKKPVAAPVNVTSYSVADLQMATGSFSVDHLLGEGSFGRVYRAEFDDGKVAVKKLDSGILPSHMSDDFMEMVSSISLLHHPNVTELVGYCSEHGQHLLVYEFHKNGSLHDFLHLSDEYSKPLIWNSRVKIALGTARALEYLHEVCSPSIIHKNIKSANILLDTELNPHLSDAGLASSLHNADQSSVFHNMQVLNYNAGSGYSAPEVAMSGHYTLKSDVYSFGAVMLELLTGRKPFDSSRPRSEQSLVRWATPQLHDIDSLSKMVDPELKGLYPVKSLSRFADVIALCVQPEPEFRPPMSEVVQALVRLVQRANMSKRTIGNEQGETPRADNPDNQDYMS</sequence>
<dbReference type="Pfam" id="PF07714">
    <property type="entry name" value="PK_Tyr_Ser-Thr"/>
    <property type="match status" value="1"/>
</dbReference>
<dbReference type="InterPro" id="IPR000719">
    <property type="entry name" value="Prot_kinase_dom"/>
</dbReference>
<dbReference type="GO" id="GO:0004672">
    <property type="term" value="F:protein kinase activity"/>
    <property type="evidence" value="ECO:0007669"/>
    <property type="project" value="InterPro"/>
</dbReference>
<comment type="subcellular location">
    <subcellularLocation>
        <location evidence="1">Membrane</location>
    </subcellularLocation>
</comment>
<dbReference type="Pfam" id="PF08263">
    <property type="entry name" value="LRRNT_2"/>
    <property type="match status" value="1"/>
</dbReference>
<feature type="region of interest" description="Disordered" evidence="10">
    <location>
        <begin position="395"/>
        <end position="419"/>
    </location>
</feature>
<feature type="domain" description="Protein kinase" evidence="13">
    <location>
        <begin position="454"/>
        <end position="736"/>
    </location>
</feature>
<dbReference type="PROSITE" id="PS50011">
    <property type="entry name" value="PROTEIN_KINASE_DOM"/>
    <property type="match status" value="1"/>
</dbReference>
<dbReference type="PANTHER" id="PTHR48007">
    <property type="entry name" value="LEUCINE-RICH REPEAT RECEPTOR-LIKE PROTEIN KINASE PXC1"/>
    <property type="match status" value="1"/>
</dbReference>
<dbReference type="InterPro" id="IPR003591">
    <property type="entry name" value="Leu-rich_rpt_typical-subtyp"/>
</dbReference>
<keyword evidence="9" id="KW-0547">Nucleotide-binding</keyword>
<evidence type="ECO:0000256" key="1">
    <source>
        <dbReference type="ARBA" id="ARBA00004370"/>
    </source>
</evidence>
<keyword evidence="8" id="KW-0675">Receptor</keyword>
<keyword evidence="3 11" id="KW-0812">Transmembrane</keyword>
<dbReference type="PANTHER" id="PTHR48007:SF13">
    <property type="entry name" value="PROTEIN STRUBBELIG-RECEPTOR FAMILY 4"/>
    <property type="match status" value="1"/>
</dbReference>
<dbReference type="OrthoDB" id="615426at2759"/>
<feature type="compositionally biased region" description="Low complexity" evidence="10">
    <location>
        <begin position="308"/>
        <end position="318"/>
    </location>
</feature>
<feature type="region of interest" description="Disordered" evidence="10">
    <location>
        <begin position="361"/>
        <end position="382"/>
    </location>
</feature>
<accession>A0A8X8A2S7</accession>
<keyword evidence="2" id="KW-0433">Leucine-rich repeat</keyword>
<organism evidence="14 15">
    <name type="scientific">Populus tomentosa</name>
    <name type="common">Chinese white poplar</name>
    <dbReference type="NCBI Taxonomy" id="118781"/>
    <lineage>
        <taxon>Eukaryota</taxon>
        <taxon>Viridiplantae</taxon>
        <taxon>Streptophyta</taxon>
        <taxon>Embryophyta</taxon>
        <taxon>Tracheophyta</taxon>
        <taxon>Spermatophyta</taxon>
        <taxon>Magnoliopsida</taxon>
        <taxon>eudicotyledons</taxon>
        <taxon>Gunneridae</taxon>
        <taxon>Pentapetalae</taxon>
        <taxon>rosids</taxon>
        <taxon>fabids</taxon>
        <taxon>Malpighiales</taxon>
        <taxon>Salicaceae</taxon>
        <taxon>Saliceae</taxon>
        <taxon>Populus</taxon>
    </lineage>
</organism>
<feature type="chain" id="PRO_5036480122" description="Protein kinase domain-containing protein" evidence="12">
    <location>
        <begin position="26"/>
        <end position="767"/>
    </location>
</feature>